<dbReference type="GO" id="GO:0005886">
    <property type="term" value="C:plasma membrane"/>
    <property type="evidence" value="ECO:0007669"/>
    <property type="project" value="TreeGrafter"/>
</dbReference>
<dbReference type="SMART" id="SM00229">
    <property type="entry name" value="RasGEFN"/>
    <property type="match status" value="1"/>
</dbReference>
<dbReference type="InterPro" id="IPR023578">
    <property type="entry name" value="Ras_GEF_dom_sf"/>
</dbReference>
<feature type="compositionally biased region" description="Pro residues" evidence="5">
    <location>
        <begin position="26"/>
        <end position="35"/>
    </location>
</feature>
<evidence type="ECO:0000313" key="10">
    <source>
        <dbReference type="Proteomes" id="UP000759537"/>
    </source>
</evidence>
<feature type="region of interest" description="Disordered" evidence="5">
    <location>
        <begin position="242"/>
        <end position="281"/>
    </location>
</feature>
<dbReference type="SUPFAM" id="SSF48366">
    <property type="entry name" value="Ras GEF"/>
    <property type="match status" value="1"/>
</dbReference>
<protein>
    <submittedName>
        <fullName evidence="9">Ras guanine nucleotide exchange factor domain-containing protein</fullName>
    </submittedName>
</protein>
<evidence type="ECO:0000259" key="8">
    <source>
        <dbReference type="PROSITE" id="PS50212"/>
    </source>
</evidence>
<dbReference type="Gene3D" id="2.30.30.40">
    <property type="entry name" value="SH3 Domains"/>
    <property type="match status" value="1"/>
</dbReference>
<evidence type="ECO:0000256" key="1">
    <source>
        <dbReference type="ARBA" id="ARBA00022443"/>
    </source>
</evidence>
<evidence type="ECO:0000256" key="5">
    <source>
        <dbReference type="SAM" id="MobiDB-lite"/>
    </source>
</evidence>
<gene>
    <name evidence="9" type="ORF">DFH94DRAFT_420471</name>
</gene>
<dbReference type="SMART" id="SM00147">
    <property type="entry name" value="RasGEF"/>
    <property type="match status" value="1"/>
</dbReference>
<sequence length="790" mass="89017">MSVPPAFNHPQSFHLQIGSSSAEPRGPAPVPPSPLSPFARNEPWGFESPSGDYYERICTVIGLYDYSSPDPDHLTFRKHDILEIVRQDELGWWGAVRSDGSEIGWIPAKFVRALSDDAAHRVYEMRERTQIPEFLADLENVRSAPPPSIASMPIVETPSTPSSGTAVPDDEPSDTAELSPPPPWSDLSIVIERPREPTAIDHLRDSPPNSVLHEIEDSPVAPVSLTVVPPVSQWPKPFLKLDKSLPASPDGTTPLGSADAEPKISAHRRNSSDSAVGLPDNLSYLPGPSTVRAQTSDYFSPLVSSLDVPPSPFLNPFPPNARPRPGKILQLTGDDSAQAFHNAKQAQANLPWYLKHRHSEEEIKLEFDGTVKAGTLPALVEHLVVDALRASQQEIFRRAFLVTFRTFATATEVFDLLVAQYELCEPPNLSEEEFRRWKREKQRPTQKRVLTVLTMWLEEYDLLNQDPEVPPKLQDFLCLIVNPPPLALTAKHILKSLERLTFAEPSAPETVVLSSRKWKKVRKGDGLELVRMDPLEVAQHLSLFESDLYRKIRSQECFLWSKVKEGDPVKNIYAFCATLDRLADWVKCSILEISVLGKRANVVDFWIRVAEKCRSLNNFSSMSSIVAALSSILISRLHFTWVNSSRENALEPLRKIIHPASNYGYYRNILEAVDGPCVPFVGPFLKSIIYAQEQHADNVFVQSATNPDRHFTLVHFVKRQKWYDITLQMLRFQAKPYHIPEIPEMTSFITGQMEKAATMGERWYWQRSDELQHAELVHADIRRGLEAAGF</sequence>
<dbReference type="InterPro" id="IPR001895">
    <property type="entry name" value="RASGEF_cat_dom"/>
</dbReference>
<dbReference type="OrthoDB" id="10255964at2759"/>
<feature type="compositionally biased region" description="Polar residues" evidence="5">
    <location>
        <begin position="9"/>
        <end position="20"/>
    </location>
</feature>
<dbReference type="PROSITE" id="PS50002">
    <property type="entry name" value="SH3"/>
    <property type="match status" value="1"/>
</dbReference>
<organism evidence="9 10">
    <name type="scientific">Russula ochroleuca</name>
    <dbReference type="NCBI Taxonomy" id="152965"/>
    <lineage>
        <taxon>Eukaryota</taxon>
        <taxon>Fungi</taxon>
        <taxon>Dikarya</taxon>
        <taxon>Basidiomycota</taxon>
        <taxon>Agaricomycotina</taxon>
        <taxon>Agaricomycetes</taxon>
        <taxon>Russulales</taxon>
        <taxon>Russulaceae</taxon>
        <taxon>Russula</taxon>
    </lineage>
</organism>
<dbReference type="PROSITE" id="PS50009">
    <property type="entry name" value="RASGEF_CAT"/>
    <property type="match status" value="1"/>
</dbReference>
<keyword evidence="2 3" id="KW-0344">Guanine-nucleotide releasing factor</keyword>
<dbReference type="Pfam" id="PF00018">
    <property type="entry name" value="SH3_1"/>
    <property type="match status" value="1"/>
</dbReference>
<dbReference type="PANTHER" id="PTHR23113">
    <property type="entry name" value="GUANINE NUCLEOTIDE EXCHANGE FACTOR"/>
    <property type="match status" value="1"/>
</dbReference>
<evidence type="ECO:0000313" key="9">
    <source>
        <dbReference type="EMBL" id="KAF8482098.1"/>
    </source>
</evidence>
<name>A0A9P5MYV9_9AGAM</name>
<dbReference type="InterPro" id="IPR036964">
    <property type="entry name" value="RASGEF_cat_dom_sf"/>
</dbReference>
<evidence type="ECO:0000256" key="3">
    <source>
        <dbReference type="PROSITE-ProRule" id="PRU00168"/>
    </source>
</evidence>
<dbReference type="GO" id="GO:0007265">
    <property type="term" value="P:Ras protein signal transduction"/>
    <property type="evidence" value="ECO:0007669"/>
    <property type="project" value="TreeGrafter"/>
</dbReference>
<feature type="domain" description="SH3" evidence="6">
    <location>
        <begin position="55"/>
        <end position="116"/>
    </location>
</feature>
<dbReference type="InterPro" id="IPR036028">
    <property type="entry name" value="SH3-like_dom_sf"/>
</dbReference>
<accession>A0A9P5MYV9</accession>
<keyword evidence="10" id="KW-1185">Reference proteome</keyword>
<dbReference type="SUPFAM" id="SSF50044">
    <property type="entry name" value="SH3-domain"/>
    <property type="match status" value="1"/>
</dbReference>
<feature type="region of interest" description="Disordered" evidence="5">
    <location>
        <begin position="1"/>
        <end position="42"/>
    </location>
</feature>
<dbReference type="InterPro" id="IPR008937">
    <property type="entry name" value="Ras-like_GEF"/>
</dbReference>
<dbReference type="CDD" id="cd00174">
    <property type="entry name" value="SH3"/>
    <property type="match status" value="1"/>
</dbReference>
<keyword evidence="1 4" id="KW-0728">SH3 domain</keyword>
<dbReference type="Gene3D" id="1.20.870.10">
    <property type="entry name" value="Son of sevenless (SoS) protein Chain: S domain 1"/>
    <property type="match status" value="1"/>
</dbReference>
<evidence type="ECO:0000259" key="7">
    <source>
        <dbReference type="PROSITE" id="PS50009"/>
    </source>
</evidence>
<feature type="domain" description="Ras-GEF" evidence="7">
    <location>
        <begin position="533"/>
        <end position="774"/>
    </location>
</feature>
<comment type="caution">
    <text evidence="9">The sequence shown here is derived from an EMBL/GenBank/DDBJ whole genome shotgun (WGS) entry which is preliminary data.</text>
</comment>
<dbReference type="GO" id="GO:0005085">
    <property type="term" value="F:guanyl-nucleotide exchange factor activity"/>
    <property type="evidence" value="ECO:0007669"/>
    <property type="project" value="UniProtKB-KW"/>
</dbReference>
<evidence type="ECO:0000256" key="2">
    <source>
        <dbReference type="ARBA" id="ARBA00022658"/>
    </source>
</evidence>
<dbReference type="EMBL" id="WHVB01000006">
    <property type="protein sequence ID" value="KAF8482098.1"/>
    <property type="molecule type" value="Genomic_DNA"/>
</dbReference>
<dbReference type="Gene3D" id="1.10.840.10">
    <property type="entry name" value="Ras guanine-nucleotide exchange factors catalytic domain"/>
    <property type="match status" value="1"/>
</dbReference>
<dbReference type="InterPro" id="IPR000651">
    <property type="entry name" value="Ras-like_Gua-exchang_fac_N"/>
</dbReference>
<dbReference type="SMART" id="SM00326">
    <property type="entry name" value="SH3"/>
    <property type="match status" value="1"/>
</dbReference>
<proteinExistence type="predicted"/>
<reference evidence="9" key="1">
    <citation type="submission" date="2019-10" db="EMBL/GenBank/DDBJ databases">
        <authorList>
            <consortium name="DOE Joint Genome Institute"/>
            <person name="Kuo A."/>
            <person name="Miyauchi S."/>
            <person name="Kiss E."/>
            <person name="Drula E."/>
            <person name="Kohler A."/>
            <person name="Sanchez-Garcia M."/>
            <person name="Andreopoulos B."/>
            <person name="Barry K.W."/>
            <person name="Bonito G."/>
            <person name="Buee M."/>
            <person name="Carver A."/>
            <person name="Chen C."/>
            <person name="Cichocki N."/>
            <person name="Clum A."/>
            <person name="Culley D."/>
            <person name="Crous P.W."/>
            <person name="Fauchery L."/>
            <person name="Girlanda M."/>
            <person name="Hayes R."/>
            <person name="Keri Z."/>
            <person name="LaButti K."/>
            <person name="Lipzen A."/>
            <person name="Lombard V."/>
            <person name="Magnuson J."/>
            <person name="Maillard F."/>
            <person name="Morin E."/>
            <person name="Murat C."/>
            <person name="Nolan M."/>
            <person name="Ohm R."/>
            <person name="Pangilinan J."/>
            <person name="Pereira M."/>
            <person name="Perotto S."/>
            <person name="Peter M."/>
            <person name="Riley R."/>
            <person name="Sitrit Y."/>
            <person name="Stielow B."/>
            <person name="Szollosi G."/>
            <person name="Zifcakova L."/>
            <person name="Stursova M."/>
            <person name="Spatafora J.W."/>
            <person name="Tedersoo L."/>
            <person name="Vaario L.-M."/>
            <person name="Yamada A."/>
            <person name="Yan M."/>
            <person name="Wang P."/>
            <person name="Xu J."/>
            <person name="Bruns T."/>
            <person name="Baldrian P."/>
            <person name="Vilgalys R."/>
            <person name="Henrissat B."/>
            <person name="Grigoriev I.V."/>
            <person name="Hibbett D."/>
            <person name="Nagy L.G."/>
            <person name="Martin F.M."/>
        </authorList>
    </citation>
    <scope>NUCLEOTIDE SEQUENCE</scope>
    <source>
        <strain evidence="9">Prilba</strain>
    </source>
</reference>
<dbReference type="Pfam" id="PF00618">
    <property type="entry name" value="RasGEF_N"/>
    <property type="match status" value="1"/>
</dbReference>
<dbReference type="AlphaFoldDB" id="A0A9P5MYV9"/>
<dbReference type="CDD" id="cd06224">
    <property type="entry name" value="REM"/>
    <property type="match status" value="1"/>
</dbReference>
<dbReference type="InterPro" id="IPR001452">
    <property type="entry name" value="SH3_domain"/>
</dbReference>
<dbReference type="Proteomes" id="UP000759537">
    <property type="component" value="Unassembled WGS sequence"/>
</dbReference>
<feature type="region of interest" description="Disordered" evidence="5">
    <location>
        <begin position="145"/>
        <end position="188"/>
    </location>
</feature>
<evidence type="ECO:0000259" key="6">
    <source>
        <dbReference type="PROSITE" id="PS50002"/>
    </source>
</evidence>
<dbReference type="PANTHER" id="PTHR23113:SF368">
    <property type="entry name" value="CELL DIVISION CONTROL PROTEIN 25"/>
    <property type="match status" value="1"/>
</dbReference>
<dbReference type="Pfam" id="PF00617">
    <property type="entry name" value="RasGEF"/>
    <property type="match status" value="1"/>
</dbReference>
<evidence type="ECO:0000256" key="4">
    <source>
        <dbReference type="PROSITE-ProRule" id="PRU00192"/>
    </source>
</evidence>
<reference evidence="9" key="2">
    <citation type="journal article" date="2020" name="Nat. Commun.">
        <title>Large-scale genome sequencing of mycorrhizal fungi provides insights into the early evolution of symbiotic traits.</title>
        <authorList>
            <person name="Miyauchi S."/>
            <person name="Kiss E."/>
            <person name="Kuo A."/>
            <person name="Drula E."/>
            <person name="Kohler A."/>
            <person name="Sanchez-Garcia M."/>
            <person name="Morin E."/>
            <person name="Andreopoulos B."/>
            <person name="Barry K.W."/>
            <person name="Bonito G."/>
            <person name="Buee M."/>
            <person name="Carver A."/>
            <person name="Chen C."/>
            <person name="Cichocki N."/>
            <person name="Clum A."/>
            <person name="Culley D."/>
            <person name="Crous P.W."/>
            <person name="Fauchery L."/>
            <person name="Girlanda M."/>
            <person name="Hayes R.D."/>
            <person name="Keri Z."/>
            <person name="LaButti K."/>
            <person name="Lipzen A."/>
            <person name="Lombard V."/>
            <person name="Magnuson J."/>
            <person name="Maillard F."/>
            <person name="Murat C."/>
            <person name="Nolan M."/>
            <person name="Ohm R.A."/>
            <person name="Pangilinan J."/>
            <person name="Pereira M.F."/>
            <person name="Perotto S."/>
            <person name="Peter M."/>
            <person name="Pfister S."/>
            <person name="Riley R."/>
            <person name="Sitrit Y."/>
            <person name="Stielow J.B."/>
            <person name="Szollosi G."/>
            <person name="Zifcakova L."/>
            <person name="Stursova M."/>
            <person name="Spatafora J.W."/>
            <person name="Tedersoo L."/>
            <person name="Vaario L.M."/>
            <person name="Yamada A."/>
            <person name="Yan M."/>
            <person name="Wang P."/>
            <person name="Xu J."/>
            <person name="Bruns T."/>
            <person name="Baldrian P."/>
            <person name="Vilgalys R."/>
            <person name="Dunand C."/>
            <person name="Henrissat B."/>
            <person name="Grigoriev I.V."/>
            <person name="Hibbett D."/>
            <person name="Nagy L.G."/>
            <person name="Martin F.M."/>
        </authorList>
    </citation>
    <scope>NUCLEOTIDE SEQUENCE</scope>
    <source>
        <strain evidence="9">Prilba</strain>
    </source>
</reference>
<dbReference type="PROSITE" id="PS50212">
    <property type="entry name" value="RASGEF_NTER"/>
    <property type="match status" value="1"/>
</dbReference>
<feature type="domain" description="N-terminal Ras-GEF" evidence="8">
    <location>
        <begin position="367"/>
        <end position="501"/>
    </location>
</feature>